<keyword evidence="1" id="KW-0472">Membrane</keyword>
<feature type="transmembrane region" description="Helical" evidence="1">
    <location>
        <begin position="274"/>
        <end position="295"/>
    </location>
</feature>
<keyword evidence="1" id="KW-0812">Transmembrane</keyword>
<comment type="caution">
    <text evidence="2">The sequence shown here is derived from an EMBL/GenBank/DDBJ whole genome shotgun (WGS) entry which is preliminary data.</text>
</comment>
<dbReference type="PANTHER" id="PTHR30503:SF3">
    <property type="entry name" value="INNER MEMBRANE PROTEIN YEDI"/>
    <property type="match status" value="1"/>
</dbReference>
<name>A0ABV7RAD4_9NEIS</name>
<dbReference type="Proteomes" id="UP001595741">
    <property type="component" value="Unassembled WGS sequence"/>
</dbReference>
<gene>
    <name evidence="2" type="ORF">ACFOLG_03940</name>
</gene>
<dbReference type="EMBL" id="JBHRXN010000009">
    <property type="protein sequence ID" value="MFC3531326.1"/>
    <property type="molecule type" value="Genomic_DNA"/>
</dbReference>
<dbReference type="PIRSF" id="PIRSF016660">
    <property type="entry name" value="YedI"/>
    <property type="match status" value="1"/>
</dbReference>
<accession>A0ABV7RAD4</accession>
<keyword evidence="3" id="KW-1185">Reference proteome</keyword>
<dbReference type="Pfam" id="PF05661">
    <property type="entry name" value="DUF808"/>
    <property type="match status" value="1"/>
</dbReference>
<keyword evidence="1" id="KW-1133">Transmembrane helix</keyword>
<sequence length="304" mass="31614">MAGSSLFMLIDDIATLLDDVAAMTKVAAKKTAGVLGDDLALNAQQVSGIRAERELPVVWAVALGSLRNKAILVPLALAIGALLPWLITPLLMLGGAFLCFEGAEKLAHKYLHAAEEEQEHSERLDALQNPDMDMVAFERERIKSAVTTDFILSAEIIAIALGTVATQPFGTQLAVLTGIALVMTVGVYGLVAAIVKLDDAGLYLAQKPQAASQAVGRMLLNAAPPLMRLLSVAGTVAVFLVGGGILAHGLPTVHHAIEAAAANLGGVLADMVPGLLNGLFGLAVGLLLVLLLTLFSRLRVGLKA</sequence>
<evidence type="ECO:0000313" key="2">
    <source>
        <dbReference type="EMBL" id="MFC3531326.1"/>
    </source>
</evidence>
<organism evidence="2 3">
    <name type="scientific">Vogesella facilis</name>
    <dbReference type="NCBI Taxonomy" id="1655232"/>
    <lineage>
        <taxon>Bacteria</taxon>
        <taxon>Pseudomonadati</taxon>
        <taxon>Pseudomonadota</taxon>
        <taxon>Betaproteobacteria</taxon>
        <taxon>Neisseriales</taxon>
        <taxon>Chromobacteriaceae</taxon>
        <taxon>Vogesella</taxon>
    </lineage>
</organism>
<dbReference type="PANTHER" id="PTHR30503">
    <property type="entry name" value="INNER MEMBRANE PROTEIN YEDI"/>
    <property type="match status" value="1"/>
</dbReference>
<feature type="transmembrane region" description="Helical" evidence="1">
    <location>
        <begin position="175"/>
        <end position="197"/>
    </location>
</feature>
<dbReference type="RefSeq" id="WP_386088623.1">
    <property type="nucleotide sequence ID" value="NZ_JBHRXN010000009.1"/>
</dbReference>
<feature type="transmembrane region" description="Helical" evidence="1">
    <location>
        <begin position="71"/>
        <end position="100"/>
    </location>
</feature>
<dbReference type="InterPro" id="IPR008526">
    <property type="entry name" value="YedI"/>
</dbReference>
<evidence type="ECO:0000313" key="3">
    <source>
        <dbReference type="Proteomes" id="UP001595741"/>
    </source>
</evidence>
<reference evidence="3" key="1">
    <citation type="journal article" date="2019" name="Int. J. Syst. Evol. Microbiol.">
        <title>The Global Catalogue of Microorganisms (GCM) 10K type strain sequencing project: providing services to taxonomists for standard genome sequencing and annotation.</title>
        <authorList>
            <consortium name="The Broad Institute Genomics Platform"/>
            <consortium name="The Broad Institute Genome Sequencing Center for Infectious Disease"/>
            <person name="Wu L."/>
            <person name="Ma J."/>
        </authorList>
    </citation>
    <scope>NUCLEOTIDE SEQUENCE [LARGE SCALE GENOMIC DNA]</scope>
    <source>
        <strain evidence="3">KCTC 42742</strain>
    </source>
</reference>
<proteinExistence type="predicted"/>
<feature type="transmembrane region" description="Helical" evidence="1">
    <location>
        <begin position="150"/>
        <end position="169"/>
    </location>
</feature>
<evidence type="ECO:0000256" key="1">
    <source>
        <dbReference type="SAM" id="Phobius"/>
    </source>
</evidence>
<feature type="transmembrane region" description="Helical" evidence="1">
    <location>
        <begin position="226"/>
        <end position="247"/>
    </location>
</feature>
<protein>
    <submittedName>
        <fullName evidence="2">DUF808 domain-containing protein</fullName>
    </submittedName>
</protein>